<comment type="caution">
    <text evidence="1">The sequence shown here is derived from an EMBL/GenBank/DDBJ whole genome shotgun (WGS) entry which is preliminary data.</text>
</comment>
<sequence>MPARSLCQNFLNNILAPLHLYRQKSLIDATNAVINGASLTLTSIGRHLTGTAS</sequence>
<proteinExistence type="predicted"/>
<name>A0AAN3ZJK2_SHIDY</name>
<accession>A0AAN3ZJK2</accession>
<evidence type="ECO:0000313" key="2">
    <source>
        <dbReference type="Proteomes" id="UP001257645"/>
    </source>
</evidence>
<reference evidence="1" key="1">
    <citation type="submission" date="2023-06" db="EMBL/GenBank/DDBJ databases">
        <authorList>
            <consortium name="PulseNet: The National Subtyping Network for Foodborne Disease Surveillance"/>
        </authorList>
    </citation>
    <scope>NUCLEOTIDE SEQUENCE</scope>
    <source>
        <strain evidence="1">PNUSAE150395</strain>
    </source>
</reference>
<protein>
    <submittedName>
        <fullName evidence="1">IS4 family transposase</fullName>
    </submittedName>
</protein>
<evidence type="ECO:0000313" key="1">
    <source>
        <dbReference type="EMBL" id="ELB7041459.1"/>
    </source>
</evidence>
<feature type="non-terminal residue" evidence="1">
    <location>
        <position position="53"/>
    </location>
</feature>
<organism evidence="1 2">
    <name type="scientific">Shigella dysenteriae</name>
    <dbReference type="NCBI Taxonomy" id="622"/>
    <lineage>
        <taxon>Bacteria</taxon>
        <taxon>Pseudomonadati</taxon>
        <taxon>Pseudomonadota</taxon>
        <taxon>Gammaproteobacteria</taxon>
        <taxon>Enterobacterales</taxon>
        <taxon>Enterobacteriaceae</taxon>
        <taxon>Shigella</taxon>
    </lineage>
</organism>
<dbReference type="AlphaFoldDB" id="A0AAN3ZJK2"/>
<gene>
    <name evidence="1" type="ORF">RH555_004841</name>
</gene>
<dbReference type="EMBL" id="ABMCAI010000146">
    <property type="protein sequence ID" value="ELB7041459.1"/>
    <property type="molecule type" value="Genomic_DNA"/>
</dbReference>
<dbReference type="Proteomes" id="UP001257645">
    <property type="component" value="Unassembled WGS sequence"/>
</dbReference>